<dbReference type="InterPro" id="IPR025202">
    <property type="entry name" value="PLD-like_dom"/>
</dbReference>
<dbReference type="GO" id="GO:0009395">
    <property type="term" value="P:phospholipid catabolic process"/>
    <property type="evidence" value="ECO:0007669"/>
    <property type="project" value="TreeGrafter"/>
</dbReference>
<evidence type="ECO:0000256" key="2">
    <source>
        <dbReference type="ARBA" id="ARBA00004613"/>
    </source>
</evidence>
<proteinExistence type="predicted"/>
<dbReference type="GO" id="GO:0005576">
    <property type="term" value="C:extracellular region"/>
    <property type="evidence" value="ECO:0007669"/>
    <property type="project" value="UniProtKB-SubCell"/>
</dbReference>
<dbReference type="EMBL" id="LABX01000032">
    <property type="protein sequence ID" value="KMO39406.1"/>
    <property type="molecule type" value="Genomic_DNA"/>
</dbReference>
<comment type="caution">
    <text evidence="10">The sequence shown here is derived from an EMBL/GenBank/DDBJ whole genome shotgun (WGS) entry which is preliminary data.</text>
</comment>
<evidence type="ECO:0000313" key="10">
    <source>
        <dbReference type="EMBL" id="KMO39406.1"/>
    </source>
</evidence>
<protein>
    <recommendedName>
        <fullName evidence="3">Phospholipase D</fullName>
    </recommendedName>
    <alternativeName>
        <fullName evidence="8">Choline phosphatase</fullName>
    </alternativeName>
</protein>
<dbReference type="InterPro" id="IPR001736">
    <property type="entry name" value="PLipase_D/transphosphatidylase"/>
</dbReference>
<dbReference type="SUPFAM" id="SSF56024">
    <property type="entry name" value="Phospholipase D/nuclease"/>
    <property type="match status" value="2"/>
</dbReference>
<keyword evidence="5" id="KW-0677">Repeat</keyword>
<evidence type="ECO:0000256" key="3">
    <source>
        <dbReference type="ARBA" id="ARBA00018392"/>
    </source>
</evidence>
<dbReference type="GO" id="GO:0005886">
    <property type="term" value="C:plasma membrane"/>
    <property type="evidence" value="ECO:0007669"/>
    <property type="project" value="TreeGrafter"/>
</dbReference>
<evidence type="ECO:0000256" key="5">
    <source>
        <dbReference type="ARBA" id="ARBA00022737"/>
    </source>
</evidence>
<dbReference type="GO" id="GO:0004630">
    <property type="term" value="F:phospholipase D activity"/>
    <property type="evidence" value="ECO:0007669"/>
    <property type="project" value="TreeGrafter"/>
</dbReference>
<feature type="domain" description="PLD phosphodiesterase" evidence="9">
    <location>
        <begin position="130"/>
        <end position="157"/>
    </location>
</feature>
<dbReference type="Gene3D" id="3.30.870.10">
    <property type="entry name" value="Endonuclease Chain A"/>
    <property type="match status" value="2"/>
</dbReference>
<dbReference type="PROSITE" id="PS50035">
    <property type="entry name" value="PLD"/>
    <property type="match status" value="2"/>
</dbReference>
<keyword evidence="6" id="KW-0378">Hydrolase</keyword>
<evidence type="ECO:0000256" key="1">
    <source>
        <dbReference type="ARBA" id="ARBA00003145"/>
    </source>
</evidence>
<evidence type="ECO:0000256" key="8">
    <source>
        <dbReference type="ARBA" id="ARBA00029594"/>
    </source>
</evidence>
<dbReference type="Proteomes" id="UP000035929">
    <property type="component" value="Unassembled WGS sequence"/>
</dbReference>
<sequence>MASDSRLLVPGTTTWRNARADRLTPIVDAAAYFRHLRTALLHARSSVLFIGWEFDTRIKLAPDDPVAGLPEELGPFLSELIHRRPGLSVRVLQWNLGLLGTLLRGTTPFYLLNWMSARRFTFRLDGAHPAGASHHQKIVVIDDVLAFCGGIDVTDDRWDTSEHRDGDGHRVRPSGRTYAPFHDATVAVDGDAAAALGDLARERWRRATGERIAPPAPAKHDTWPAGLAPLLRDVEVGITRTEPAYRDRPAIREVEQLYLAAIQRARRTIYFESQYFAARCIVEALAGRLAETNPPEVVIVNPDRARGWLEESAMGRGRTRALHYLAAADHSGRCRFYQPITAGGAPIYVHAKVMIVDDDVLRIGSSNLNNRSMGFDTECDLAVEAAGMPGREAAFAATVRAFRARLLAEHLGTVAEVVEVAVQDDGGSLIRTIEQLRARGGKTLVPIEMPKSAGIVPLPDGELLDPEQAEPVWRAAWHAARGRIASLRRRASS</sequence>
<dbReference type="PANTHER" id="PTHR18896:SF60">
    <property type="entry name" value="PHOSPHOLIPASE D"/>
    <property type="match status" value="1"/>
</dbReference>
<dbReference type="CDD" id="cd09143">
    <property type="entry name" value="PLDc_vPLD1_2_like_bac_2"/>
    <property type="match status" value="1"/>
</dbReference>
<dbReference type="OrthoDB" id="8828485at2"/>
<dbReference type="InterPro" id="IPR015679">
    <property type="entry name" value="PLipase_D_fam"/>
</dbReference>
<feature type="domain" description="PLD phosphodiesterase" evidence="9">
    <location>
        <begin position="345"/>
        <end position="372"/>
    </location>
</feature>
<keyword evidence="4" id="KW-0964">Secreted</keyword>
<comment type="subcellular location">
    <subcellularLocation>
        <location evidence="2">Secreted</location>
    </subcellularLocation>
</comment>
<keyword evidence="7" id="KW-0443">Lipid metabolism</keyword>
<dbReference type="Pfam" id="PF00614">
    <property type="entry name" value="PLDc"/>
    <property type="match status" value="1"/>
</dbReference>
<evidence type="ECO:0000256" key="7">
    <source>
        <dbReference type="ARBA" id="ARBA00023098"/>
    </source>
</evidence>
<evidence type="ECO:0000256" key="6">
    <source>
        <dbReference type="ARBA" id="ARBA00022801"/>
    </source>
</evidence>
<comment type="function">
    <text evidence="1">Could be a virulence factor.</text>
</comment>
<evidence type="ECO:0000256" key="4">
    <source>
        <dbReference type="ARBA" id="ARBA00022525"/>
    </source>
</evidence>
<gene>
    <name evidence="10" type="ORF">VP06_04310</name>
</gene>
<evidence type="ECO:0000259" key="9">
    <source>
        <dbReference type="PROSITE" id="PS50035"/>
    </source>
</evidence>
<dbReference type="PANTHER" id="PTHR18896">
    <property type="entry name" value="PHOSPHOLIPASE D"/>
    <property type="match status" value="1"/>
</dbReference>
<dbReference type="Pfam" id="PF13091">
    <property type="entry name" value="PLDc_2"/>
    <property type="match status" value="1"/>
</dbReference>
<evidence type="ECO:0000313" key="11">
    <source>
        <dbReference type="Proteomes" id="UP000035929"/>
    </source>
</evidence>
<reference evidence="10 11" key="1">
    <citation type="submission" date="2015-03" db="EMBL/GenBank/DDBJ databases">
        <title>Genome sequencing of Methylobacterium aquaticum DSM16371 type strain.</title>
        <authorList>
            <person name="Chaudhry V."/>
            <person name="Patil P.B."/>
        </authorList>
    </citation>
    <scope>NUCLEOTIDE SEQUENCE [LARGE SCALE GENOMIC DNA]</scope>
    <source>
        <strain evidence="10 11">DSM 16371</strain>
    </source>
</reference>
<dbReference type="PATRIC" id="fig|270351.6.peg.4814"/>
<dbReference type="AlphaFoldDB" id="A0A0J6VJU1"/>
<dbReference type="CDD" id="cd09140">
    <property type="entry name" value="PLDc_vPLD1_2_like_bac_1"/>
    <property type="match status" value="1"/>
</dbReference>
<accession>A0A0J6VJU1</accession>
<name>A0A0J6VJU1_9HYPH</name>
<organism evidence="10 11">
    <name type="scientific">Methylobacterium aquaticum</name>
    <dbReference type="NCBI Taxonomy" id="270351"/>
    <lineage>
        <taxon>Bacteria</taxon>
        <taxon>Pseudomonadati</taxon>
        <taxon>Pseudomonadota</taxon>
        <taxon>Alphaproteobacteria</taxon>
        <taxon>Hyphomicrobiales</taxon>
        <taxon>Methylobacteriaceae</taxon>
        <taxon>Methylobacterium</taxon>
    </lineage>
</organism>
<dbReference type="SMART" id="SM00155">
    <property type="entry name" value="PLDc"/>
    <property type="match status" value="2"/>
</dbReference>